<gene>
    <name evidence="1" type="primary">Acey_s0516.g2802</name>
    <name evidence="1" type="ORF">Y032_0516g2802</name>
</gene>
<keyword evidence="2" id="KW-1185">Reference proteome</keyword>
<evidence type="ECO:0000313" key="1">
    <source>
        <dbReference type="EMBL" id="EYC42828.1"/>
    </source>
</evidence>
<sequence length="133" mass="14985">MKLGIVYKKKTADSCWVWRRFASSVDIVDHPFFHRISGCRSDGDRAARPFPAELESADFFMDSISLLQLVVKSLRKIVSECKVSNRGYSPANCTFVRGFAPRYARFTFAFRPSMIGFGSLQARSAAARSFIVT</sequence>
<dbReference type="Proteomes" id="UP000024635">
    <property type="component" value="Unassembled WGS sequence"/>
</dbReference>
<reference evidence="2" key="1">
    <citation type="journal article" date="2015" name="Nat. Genet.">
        <title>The genome and transcriptome of the zoonotic hookworm Ancylostoma ceylanicum identify infection-specific gene families.</title>
        <authorList>
            <person name="Schwarz E.M."/>
            <person name="Hu Y."/>
            <person name="Antoshechkin I."/>
            <person name="Miller M.M."/>
            <person name="Sternberg P.W."/>
            <person name="Aroian R.V."/>
        </authorList>
    </citation>
    <scope>NUCLEOTIDE SEQUENCE</scope>
    <source>
        <strain evidence="2">HY135</strain>
    </source>
</reference>
<proteinExistence type="predicted"/>
<comment type="caution">
    <text evidence="1">The sequence shown here is derived from an EMBL/GenBank/DDBJ whole genome shotgun (WGS) entry which is preliminary data.</text>
</comment>
<name>A0A016WUW2_9BILA</name>
<protein>
    <submittedName>
        <fullName evidence="1">Uncharacterized protein</fullName>
    </submittedName>
</protein>
<dbReference type="EMBL" id="JARK01000116">
    <property type="protein sequence ID" value="EYC42828.1"/>
    <property type="molecule type" value="Genomic_DNA"/>
</dbReference>
<organism evidence="1 2">
    <name type="scientific">Ancylostoma ceylanicum</name>
    <dbReference type="NCBI Taxonomy" id="53326"/>
    <lineage>
        <taxon>Eukaryota</taxon>
        <taxon>Metazoa</taxon>
        <taxon>Ecdysozoa</taxon>
        <taxon>Nematoda</taxon>
        <taxon>Chromadorea</taxon>
        <taxon>Rhabditida</taxon>
        <taxon>Rhabditina</taxon>
        <taxon>Rhabditomorpha</taxon>
        <taxon>Strongyloidea</taxon>
        <taxon>Ancylostomatidae</taxon>
        <taxon>Ancylostomatinae</taxon>
        <taxon>Ancylostoma</taxon>
    </lineage>
</organism>
<dbReference type="AlphaFoldDB" id="A0A016WUW2"/>
<accession>A0A016WUW2</accession>
<evidence type="ECO:0000313" key="2">
    <source>
        <dbReference type="Proteomes" id="UP000024635"/>
    </source>
</evidence>